<evidence type="ECO:0000313" key="1">
    <source>
        <dbReference type="EMBL" id="QJA60000.1"/>
    </source>
</evidence>
<reference evidence="1" key="1">
    <citation type="submission" date="2020-03" db="EMBL/GenBank/DDBJ databases">
        <title>The deep terrestrial virosphere.</title>
        <authorList>
            <person name="Holmfeldt K."/>
            <person name="Nilsson E."/>
            <person name="Simone D."/>
            <person name="Lopez-Fernandez M."/>
            <person name="Wu X."/>
            <person name="de Brujin I."/>
            <person name="Lundin D."/>
            <person name="Andersson A."/>
            <person name="Bertilsson S."/>
            <person name="Dopson M."/>
        </authorList>
    </citation>
    <scope>NUCLEOTIDE SEQUENCE</scope>
    <source>
        <strain evidence="1">MM415B01211</strain>
    </source>
</reference>
<organism evidence="1">
    <name type="scientific">viral metagenome</name>
    <dbReference type="NCBI Taxonomy" id="1070528"/>
    <lineage>
        <taxon>unclassified sequences</taxon>
        <taxon>metagenomes</taxon>
        <taxon>organismal metagenomes</taxon>
    </lineage>
</organism>
<proteinExistence type="predicted"/>
<dbReference type="EMBL" id="MT141391">
    <property type="protein sequence ID" value="QJA60000.1"/>
    <property type="molecule type" value="Genomic_DNA"/>
</dbReference>
<protein>
    <submittedName>
        <fullName evidence="1">Uncharacterized protein</fullName>
    </submittedName>
</protein>
<sequence length="80" mass="8949">MPDKSVRELLKEFLIGKQQEGSIGNILTSCEEAVIKKLESDLASAVRGMPRTAFLGRYAKTIREITINDVARWVEGKEGR</sequence>
<dbReference type="AlphaFoldDB" id="A0A6M3IQZ3"/>
<name>A0A6M3IQZ3_9ZZZZ</name>
<accession>A0A6M3IQZ3</accession>
<gene>
    <name evidence="1" type="ORF">MM415B01211_0032</name>
</gene>